<dbReference type="Proteomes" id="UP000831607">
    <property type="component" value="Chromosome"/>
</dbReference>
<name>A0ABY4AMB2_9BURK</name>
<dbReference type="PANTHER" id="PTHR43179">
    <property type="entry name" value="RHAMNOSYLTRANSFERASE WBBL"/>
    <property type="match status" value="1"/>
</dbReference>
<evidence type="ECO:0000259" key="2">
    <source>
        <dbReference type="Pfam" id="PF00535"/>
    </source>
</evidence>
<dbReference type="RefSeq" id="WP_243479883.1">
    <property type="nucleotide sequence ID" value="NZ_CP063982.1"/>
</dbReference>
<dbReference type="PANTHER" id="PTHR43179:SF7">
    <property type="entry name" value="RHAMNOSYLTRANSFERASE WBBL"/>
    <property type="match status" value="1"/>
</dbReference>
<accession>A0ABY4AMB2</accession>
<feature type="compositionally biased region" description="Polar residues" evidence="1">
    <location>
        <begin position="49"/>
        <end position="67"/>
    </location>
</feature>
<feature type="compositionally biased region" description="Polar residues" evidence="1">
    <location>
        <begin position="74"/>
        <end position="85"/>
    </location>
</feature>
<keyword evidence="4" id="KW-1185">Reference proteome</keyword>
<gene>
    <name evidence="3" type="ORF">DHf2319_06220</name>
</gene>
<dbReference type="Pfam" id="PF00535">
    <property type="entry name" value="Glycos_transf_2"/>
    <property type="match status" value="1"/>
</dbReference>
<dbReference type="EMBL" id="CP063982">
    <property type="protein sequence ID" value="UOD51417.1"/>
    <property type="molecule type" value="Genomic_DNA"/>
</dbReference>
<dbReference type="SUPFAM" id="SSF53448">
    <property type="entry name" value="Nucleotide-diphospho-sugar transferases"/>
    <property type="match status" value="1"/>
</dbReference>
<proteinExistence type="predicted"/>
<evidence type="ECO:0000313" key="3">
    <source>
        <dbReference type="EMBL" id="UOD51417.1"/>
    </source>
</evidence>
<evidence type="ECO:0000313" key="4">
    <source>
        <dbReference type="Proteomes" id="UP000831607"/>
    </source>
</evidence>
<organism evidence="3 4">
    <name type="scientific">Orrella daihaiensis</name>
    <dbReference type="NCBI Taxonomy" id="2782176"/>
    <lineage>
        <taxon>Bacteria</taxon>
        <taxon>Pseudomonadati</taxon>
        <taxon>Pseudomonadota</taxon>
        <taxon>Betaproteobacteria</taxon>
        <taxon>Burkholderiales</taxon>
        <taxon>Alcaligenaceae</taxon>
        <taxon>Orrella</taxon>
    </lineage>
</organism>
<dbReference type="InterPro" id="IPR001173">
    <property type="entry name" value="Glyco_trans_2-like"/>
</dbReference>
<reference evidence="3 4" key="1">
    <citation type="submission" date="2020-11" db="EMBL/GenBank/DDBJ databases">
        <title>Algicoccus daihaiensis sp.nov., isolated from Daihai Lake in Inner Mongolia.</title>
        <authorList>
            <person name="Kai J."/>
        </authorList>
    </citation>
    <scope>NUCLEOTIDE SEQUENCE [LARGE SCALE GENOMIC DNA]</scope>
    <source>
        <strain evidence="4">f23</strain>
    </source>
</reference>
<dbReference type="Gene3D" id="3.90.550.10">
    <property type="entry name" value="Spore Coat Polysaccharide Biosynthesis Protein SpsA, Chain A"/>
    <property type="match status" value="1"/>
</dbReference>
<sequence>MAQVLTKAKPAQKVNVQSAEPGVKPAVKLSTATDVLPLEIKPPRKAKSTTKPSAASKNSSQRTNSKQAAGVTKGQGQSSGSSVLNKATTKATAKAIPVATLSAGTDASSRSSAMLGSITGLYGDVLQGWAMDADSPDAMLAVEIYYDDVFGHLVRADEYLSGLQDTGEAIPDGAQWHGFVAQLDKQWLSGASKITARVANQGPWLAGTVFLGQGQNAQVADQQANRVFHGGGLKLVGWAWAGAQSKAIRQVSVFESINGELREILTVPANRSLSELSRKPHQGHGFVINLPSSLADGKRHQLELITDKGEPVNGSPIELCLTSNTLSGLVKDAWASGHGLDAILPILTSYERQYPVSFGFDHYAAWCDLYQIAPPQGETALRCAVVVITPETDAADAHADQSVQSVFGQRLPENQVECFKASAQAIIKGLAAAADMADVVVPLWAGDKLLPHALDVMAAQLETYRALHTEQPGQTEQIPKPSLWGYVDDDVMAIDASHRTDPWLKPDWDETLFYSLDYVSRGVFLSSDLVKTVLTDYGQTLEVLITLQDPASAWHAFMACVVAHTTAMKQSPIHVRQVLYQGHERHPSDSSRLAAMSWLANHQMPGAQVGMEDSVTRVVWPMPDPAPLVSVIVPTRNSVELLRVVIDGLITKTQYPELEVLVVNNDSDCAETLAYLNELEQSGITVLSYPKPFNYSAINNMAAEAATGELLLFLNNDVEIVDPRWLTEMVVQFGRDNVGVVGKKLLWPNGLVQHGGVVVGVNGLAAHAFNDCWQNDPGYMGLNRVDREQSAVTGACLMIRREDFLEAGGLDETNLPVAFNDVDLCLRIRESGKRVVLTTRFPLIHHESATRGKEDTPQKQARARRERQYFMRRWMTTQTAFTDPYYHPGLNQDFLVGPYGGLGRVHDKHSVSAE</sequence>
<feature type="region of interest" description="Disordered" evidence="1">
    <location>
        <begin position="1"/>
        <end position="85"/>
    </location>
</feature>
<dbReference type="InterPro" id="IPR029044">
    <property type="entry name" value="Nucleotide-diphossugar_trans"/>
</dbReference>
<evidence type="ECO:0000256" key="1">
    <source>
        <dbReference type="SAM" id="MobiDB-lite"/>
    </source>
</evidence>
<dbReference type="CDD" id="cd04186">
    <property type="entry name" value="GT_2_like_c"/>
    <property type="match status" value="1"/>
</dbReference>
<feature type="domain" description="Glycosyltransferase 2-like" evidence="2">
    <location>
        <begin position="630"/>
        <end position="804"/>
    </location>
</feature>
<protein>
    <submittedName>
        <fullName evidence="3">Glycosyltransferase family 2 protein</fullName>
    </submittedName>
</protein>